<keyword evidence="4" id="KW-1185">Reference proteome</keyword>
<keyword evidence="1" id="KW-1133">Transmembrane helix</keyword>
<dbReference type="OrthoDB" id="82282at2157"/>
<reference evidence="3 4" key="1">
    <citation type="submission" date="2011-09" db="EMBL/GenBank/DDBJ databases">
        <title>The draft genome of Methanotorris formicicus Mc-S-70.</title>
        <authorList>
            <consortium name="US DOE Joint Genome Institute (JGI-PGF)"/>
            <person name="Lucas S."/>
            <person name="Han J."/>
            <person name="Lapidus A."/>
            <person name="Cheng J.-F."/>
            <person name="Goodwin L."/>
            <person name="Pitluck S."/>
            <person name="Peters L."/>
            <person name="Land M.L."/>
            <person name="Hauser L."/>
            <person name="Sieprawska-Lupa M."/>
            <person name="Takai K."/>
            <person name="Miyazaki J."/>
            <person name="Whitman W."/>
            <person name="Woyke T.J."/>
        </authorList>
    </citation>
    <scope>NUCLEOTIDE SEQUENCE [LARGE SCALE GENOMIC DNA]</scope>
    <source>
        <strain evidence="3 4">Mc-S-70</strain>
    </source>
</reference>
<dbReference type="PATRIC" id="fig|647171.4.peg.458"/>
<protein>
    <recommendedName>
        <fullName evidence="2">DUF1616 domain-containing protein</fullName>
    </recommendedName>
</protein>
<evidence type="ECO:0000313" key="4">
    <source>
        <dbReference type="Proteomes" id="UP000003706"/>
    </source>
</evidence>
<dbReference type="Pfam" id="PF07760">
    <property type="entry name" value="DUF1616"/>
    <property type="match status" value="1"/>
</dbReference>
<gene>
    <name evidence="3" type="ORF">MetfoDRAFT_0462</name>
</gene>
<comment type="caution">
    <text evidence="3">The sequence shown here is derived from an EMBL/GenBank/DDBJ whole genome shotgun (WGS) entry which is preliminary data.</text>
</comment>
<name>H1KXD9_9EURY</name>
<feature type="transmembrane region" description="Helical" evidence="1">
    <location>
        <begin position="64"/>
        <end position="85"/>
    </location>
</feature>
<proteinExistence type="predicted"/>
<dbReference type="InterPro" id="IPR011674">
    <property type="entry name" value="DUF1616"/>
</dbReference>
<keyword evidence="1" id="KW-0472">Membrane</keyword>
<dbReference type="InterPro" id="IPR036259">
    <property type="entry name" value="MFS_trans_sf"/>
</dbReference>
<feature type="transmembrane region" description="Helical" evidence="1">
    <location>
        <begin position="34"/>
        <end position="52"/>
    </location>
</feature>
<feature type="transmembrane region" description="Helical" evidence="1">
    <location>
        <begin position="91"/>
        <end position="111"/>
    </location>
</feature>
<dbReference type="AlphaFoldDB" id="H1KXD9"/>
<dbReference type="STRING" id="647171.MetfoDRAFT_0462"/>
<sequence>MMKRHWDLMLIILLSLLLIAIIYISPENSLRKVIGIGFILFFPGYAFINFLFPKKKELDTLERLALSFGLSIAITPLIGLVLNYTPYGIRLTPILISLGAFNIVFSTLAIYRRENVKEPYIPKIDIEKLKEELEWDKISKLDKILTVVLVIAIISSFATLIYIITHPKQSEYFTEFYILGKSGKAYDYPTKLFVGENGTVIIGIVNHEGREVNYFVEIWLVNLTYNTTTNQTTIHNMYLMDKFNISLLPKPIVVEGNWTPQWEKNYTFTIDKPGKWQLWFLLFKDKEPKLPKPANNDYAKTNATQRILDAIDGKILSLKLNVDVGEI</sequence>
<feature type="domain" description="DUF1616" evidence="2">
    <location>
        <begin position="10"/>
        <end position="295"/>
    </location>
</feature>
<evidence type="ECO:0000256" key="1">
    <source>
        <dbReference type="SAM" id="Phobius"/>
    </source>
</evidence>
<evidence type="ECO:0000259" key="2">
    <source>
        <dbReference type="Pfam" id="PF07760"/>
    </source>
</evidence>
<accession>H1KXD9</accession>
<keyword evidence="1" id="KW-0812">Transmembrane</keyword>
<dbReference type="PIRSF" id="PIRSF018671">
    <property type="entry name" value="UCP018671"/>
    <property type="match status" value="1"/>
</dbReference>
<dbReference type="InterPro" id="IPR014495">
    <property type="entry name" value="UCP018671"/>
</dbReference>
<dbReference type="Proteomes" id="UP000003706">
    <property type="component" value="Unassembled WGS sequence"/>
</dbReference>
<evidence type="ECO:0000313" key="3">
    <source>
        <dbReference type="EMBL" id="EHP88351.1"/>
    </source>
</evidence>
<dbReference type="SUPFAM" id="SSF103473">
    <property type="entry name" value="MFS general substrate transporter"/>
    <property type="match status" value="1"/>
</dbReference>
<organism evidence="3 4">
    <name type="scientific">Methanotorris formicicus Mc-S-70</name>
    <dbReference type="NCBI Taxonomy" id="647171"/>
    <lineage>
        <taxon>Archaea</taxon>
        <taxon>Methanobacteriati</taxon>
        <taxon>Methanobacteriota</taxon>
        <taxon>Methanomada group</taxon>
        <taxon>Methanococci</taxon>
        <taxon>Methanococcales</taxon>
        <taxon>Methanocaldococcaceae</taxon>
        <taxon>Methanotorris</taxon>
    </lineage>
</organism>
<feature type="transmembrane region" description="Helical" evidence="1">
    <location>
        <begin position="144"/>
        <end position="164"/>
    </location>
</feature>
<dbReference type="EMBL" id="AGJL01000008">
    <property type="protein sequence ID" value="EHP88351.1"/>
    <property type="molecule type" value="Genomic_DNA"/>
</dbReference>